<evidence type="ECO:0000259" key="3">
    <source>
        <dbReference type="Pfam" id="PF03629"/>
    </source>
</evidence>
<evidence type="ECO:0000313" key="4">
    <source>
        <dbReference type="EMBL" id="QHI69709.1"/>
    </source>
</evidence>
<dbReference type="GO" id="GO:0001681">
    <property type="term" value="F:sialate O-acetylesterase activity"/>
    <property type="evidence" value="ECO:0007669"/>
    <property type="project" value="InterPro"/>
</dbReference>
<dbReference type="SUPFAM" id="SSF52266">
    <property type="entry name" value="SGNH hydrolase"/>
    <property type="match status" value="1"/>
</dbReference>
<feature type="signal peptide" evidence="2">
    <location>
        <begin position="1"/>
        <end position="20"/>
    </location>
</feature>
<name>A0A6P1M4I3_9BACT</name>
<dbReference type="Gene3D" id="3.40.50.1110">
    <property type="entry name" value="SGNH hydrolase"/>
    <property type="match status" value="1"/>
</dbReference>
<organism evidence="4 5">
    <name type="scientific">Tichowtungia aerotolerans</name>
    <dbReference type="NCBI Taxonomy" id="2697043"/>
    <lineage>
        <taxon>Bacteria</taxon>
        <taxon>Pseudomonadati</taxon>
        <taxon>Kiritimatiellota</taxon>
        <taxon>Tichowtungiia</taxon>
        <taxon>Tichowtungiales</taxon>
        <taxon>Tichowtungiaceae</taxon>
        <taxon>Tichowtungia</taxon>
    </lineage>
</organism>
<dbReference type="Gene3D" id="2.60.40.10">
    <property type="entry name" value="Immunoglobulins"/>
    <property type="match status" value="1"/>
</dbReference>
<dbReference type="PANTHER" id="PTHR22901:SF0">
    <property type="entry name" value="SIALATE O-ACETYLESTERASE"/>
    <property type="match status" value="1"/>
</dbReference>
<feature type="domain" description="Sialate O-acetylesterase" evidence="3">
    <location>
        <begin position="103"/>
        <end position="336"/>
    </location>
</feature>
<dbReference type="RefSeq" id="WP_160628891.1">
    <property type="nucleotide sequence ID" value="NZ_CP047593.1"/>
</dbReference>
<dbReference type="InterPro" id="IPR013783">
    <property type="entry name" value="Ig-like_fold"/>
</dbReference>
<dbReference type="Proteomes" id="UP000464954">
    <property type="component" value="Chromosome"/>
</dbReference>
<protein>
    <recommendedName>
        <fullName evidence="3">Sialate O-acetylesterase domain-containing protein</fullName>
    </recommendedName>
</protein>
<dbReference type="InterPro" id="IPR036514">
    <property type="entry name" value="SGNH_hydro_sf"/>
</dbReference>
<accession>A0A6P1M4I3</accession>
<sequence length="665" mass="72734">MRSVLLFGFLLMAVSAGWSAPKFNPLFTDHMVLQRGKPVPVCGSADPGEKVTVTFAGQSKTAVADSSGQWRLLLDPLAANSQSDELAATSADGKQTCADVLVGDVWLCAGQSNMATLMKTYSTLSDETETMKNPQVRLFKTKQGGVGAPEPSKQVVIDPLFKSSWQICSPEYAANFSATAMFFARQLQPQLNVPIGLIYANRGGTAVHSWLPQDVLASRPEYELYRAKAFPDRKPSKNNPGAIRTPSHLYNGTIHPLAPFAIKGTIWYQGESNSSRSELYAMEMGDLIASWRKLWGDDFYFLFVQLAPYGGVQWDTSGEGWAWLRQAQTDCLEIPKTGMAVILDSGEFTDIHPQNKQPVGERLALLAEQIDHPQVVASGPMFDSVQFKKGKAIISFKKGTAGGLHTQRVAMNKGRKIEPGKDPKAFIAPADKLFGFEISGKDLNCVAADARIDGDQVIVSHPSISEPVAVRYGWANFPLANLYNGAGLPACPFQSGPFKRPEGPYNSEKPPVANLGDPVIAIPVTTVSDSQVSEVSVAGRKAMQCRLEDRSRGYFYYKIEDPAFTDGAQPGVIIRVTYLNRGNCMVNFQYDSNDLDGSPNPKLKGAFKSYGADFYTKESGTWTTRYFVVKDAKFSGRCHKADIRINFINPDVDPVVAEVAVYPLD</sequence>
<dbReference type="Pfam" id="PF03629">
    <property type="entry name" value="SASA"/>
    <property type="match status" value="1"/>
</dbReference>
<dbReference type="PANTHER" id="PTHR22901">
    <property type="entry name" value="SIALATE O-ACETYLESTERASE"/>
    <property type="match status" value="1"/>
</dbReference>
<dbReference type="InterPro" id="IPR039329">
    <property type="entry name" value="SIAE"/>
</dbReference>
<dbReference type="AlphaFoldDB" id="A0A6P1M4I3"/>
<dbReference type="KEGG" id="taer:GT409_09675"/>
<keyword evidence="1" id="KW-0378">Hydrolase</keyword>
<proteinExistence type="predicted"/>
<keyword evidence="2" id="KW-0732">Signal</keyword>
<dbReference type="InterPro" id="IPR005181">
    <property type="entry name" value="SASA"/>
</dbReference>
<feature type="chain" id="PRO_5027101816" description="Sialate O-acetylesterase domain-containing protein" evidence="2">
    <location>
        <begin position="21"/>
        <end position="665"/>
    </location>
</feature>
<dbReference type="EMBL" id="CP047593">
    <property type="protein sequence ID" value="QHI69709.1"/>
    <property type="molecule type" value="Genomic_DNA"/>
</dbReference>
<keyword evidence="5" id="KW-1185">Reference proteome</keyword>
<reference evidence="4 5" key="1">
    <citation type="submission" date="2020-01" db="EMBL/GenBank/DDBJ databases">
        <title>Ponticoccus aerotolerans gen. nov., sp. nov., an anaerobic bacterium and proposal of Ponticoccusceae fam. nov., Ponticoccusles ord. nov. and Ponticoccuse classis nov. in the phylum Kiritimatiellaeota.</title>
        <authorList>
            <person name="Zhou L.Y."/>
            <person name="Du Z.J."/>
        </authorList>
    </citation>
    <scope>NUCLEOTIDE SEQUENCE [LARGE SCALE GENOMIC DNA]</scope>
    <source>
        <strain evidence="4 5">S-5007</strain>
    </source>
</reference>
<evidence type="ECO:0000313" key="5">
    <source>
        <dbReference type="Proteomes" id="UP000464954"/>
    </source>
</evidence>
<gene>
    <name evidence="4" type="ORF">GT409_09675</name>
</gene>
<dbReference type="GO" id="GO:0005975">
    <property type="term" value="P:carbohydrate metabolic process"/>
    <property type="evidence" value="ECO:0007669"/>
    <property type="project" value="TreeGrafter"/>
</dbReference>
<evidence type="ECO:0000256" key="2">
    <source>
        <dbReference type="SAM" id="SignalP"/>
    </source>
</evidence>
<evidence type="ECO:0000256" key="1">
    <source>
        <dbReference type="ARBA" id="ARBA00022801"/>
    </source>
</evidence>